<dbReference type="RefSeq" id="WP_344380276.1">
    <property type="nucleotide sequence ID" value="NZ_BAAASQ010000039.1"/>
</dbReference>
<evidence type="ECO:0000313" key="2">
    <source>
        <dbReference type="EMBL" id="MFC4956810.1"/>
    </source>
</evidence>
<feature type="region of interest" description="Disordered" evidence="1">
    <location>
        <begin position="110"/>
        <end position="129"/>
    </location>
</feature>
<dbReference type="Pfam" id="PF20117">
    <property type="entry name" value="DUF6507"/>
    <property type="match status" value="1"/>
</dbReference>
<evidence type="ECO:0000313" key="3">
    <source>
        <dbReference type="Proteomes" id="UP001595834"/>
    </source>
</evidence>
<sequence length="129" mass="12876">MSGWDVSQSGVESVTSLVGVAMDDVAKSVTSYGTNVTSAAGSAGTISGTYCGVKPIGPIGAALELFVEKTAGDVLFLGARAAKSVNGARQATAYYVVGNLEMAANAEHTALSAPEVKLPTPGGPQDGKK</sequence>
<reference evidence="3" key="1">
    <citation type="journal article" date="2019" name="Int. J. Syst. Evol. Microbiol.">
        <title>The Global Catalogue of Microorganisms (GCM) 10K type strain sequencing project: providing services to taxonomists for standard genome sequencing and annotation.</title>
        <authorList>
            <consortium name="The Broad Institute Genomics Platform"/>
            <consortium name="The Broad Institute Genome Sequencing Center for Infectious Disease"/>
            <person name="Wu L."/>
            <person name="Ma J."/>
        </authorList>
    </citation>
    <scope>NUCLEOTIDE SEQUENCE [LARGE SCALE GENOMIC DNA]</scope>
    <source>
        <strain evidence="3">CCM 7224</strain>
    </source>
</reference>
<proteinExistence type="predicted"/>
<comment type="caution">
    <text evidence="2">The sequence shown here is derived from an EMBL/GenBank/DDBJ whole genome shotgun (WGS) entry which is preliminary data.</text>
</comment>
<gene>
    <name evidence="2" type="ORF">ACFPFX_10905</name>
</gene>
<dbReference type="InterPro" id="IPR045436">
    <property type="entry name" value="DUF6507"/>
</dbReference>
<name>A0ABV9UK46_9ACTN</name>
<keyword evidence="3" id="KW-1185">Reference proteome</keyword>
<protein>
    <submittedName>
        <fullName evidence="2">DUF6507 family protein</fullName>
    </submittedName>
</protein>
<accession>A0ABV9UK46</accession>
<organism evidence="2 3">
    <name type="scientific">Streptomyces mauvecolor</name>
    <dbReference type="NCBI Taxonomy" id="58345"/>
    <lineage>
        <taxon>Bacteria</taxon>
        <taxon>Bacillati</taxon>
        <taxon>Actinomycetota</taxon>
        <taxon>Actinomycetes</taxon>
        <taxon>Kitasatosporales</taxon>
        <taxon>Streptomycetaceae</taxon>
        <taxon>Streptomyces</taxon>
    </lineage>
</organism>
<evidence type="ECO:0000256" key="1">
    <source>
        <dbReference type="SAM" id="MobiDB-lite"/>
    </source>
</evidence>
<dbReference type="EMBL" id="JBHSIZ010000010">
    <property type="protein sequence ID" value="MFC4956810.1"/>
    <property type="molecule type" value="Genomic_DNA"/>
</dbReference>
<dbReference type="Proteomes" id="UP001595834">
    <property type="component" value="Unassembled WGS sequence"/>
</dbReference>